<dbReference type="InterPro" id="IPR003399">
    <property type="entry name" value="Mce/MlaD"/>
</dbReference>
<evidence type="ECO:0000313" key="5">
    <source>
        <dbReference type="Proteomes" id="UP000550729"/>
    </source>
</evidence>
<keyword evidence="5" id="KW-1185">Reference proteome</keyword>
<evidence type="ECO:0000259" key="2">
    <source>
        <dbReference type="Pfam" id="PF02470"/>
    </source>
</evidence>
<feature type="transmembrane region" description="Helical" evidence="1">
    <location>
        <begin position="12"/>
        <end position="32"/>
    </location>
</feature>
<dbReference type="InterPro" id="IPR052336">
    <property type="entry name" value="MlaD_Phospholipid_Transporter"/>
</dbReference>
<proteinExistence type="predicted"/>
<gene>
    <name evidence="4" type="ORF">HH308_21225</name>
</gene>
<keyword evidence="1" id="KW-0472">Membrane</keyword>
<dbReference type="InterPro" id="IPR024516">
    <property type="entry name" value="Mce_C"/>
</dbReference>
<dbReference type="GO" id="GO:0051701">
    <property type="term" value="P:biological process involved in interaction with host"/>
    <property type="evidence" value="ECO:0007669"/>
    <property type="project" value="TreeGrafter"/>
</dbReference>
<dbReference type="Proteomes" id="UP000550729">
    <property type="component" value="Unassembled WGS sequence"/>
</dbReference>
<dbReference type="PANTHER" id="PTHR33371:SF17">
    <property type="entry name" value="MCE-FAMILY PROTEIN MCE1B"/>
    <property type="match status" value="1"/>
</dbReference>
<evidence type="ECO:0000256" key="1">
    <source>
        <dbReference type="SAM" id="Phobius"/>
    </source>
</evidence>
<reference evidence="4 5" key="1">
    <citation type="submission" date="2020-04" db="EMBL/GenBank/DDBJ databases">
        <title>Gordonia sp. nov. TBRC 11910.</title>
        <authorList>
            <person name="Suriyachadkun C."/>
        </authorList>
    </citation>
    <scope>NUCLEOTIDE SEQUENCE [LARGE SCALE GENOMIC DNA]</scope>
    <source>
        <strain evidence="4 5">TBRC 11910</strain>
    </source>
</reference>
<keyword evidence="1" id="KW-0812">Transmembrane</keyword>
<dbReference type="PANTHER" id="PTHR33371">
    <property type="entry name" value="INTERMEMBRANE PHOSPHOLIPID TRANSPORT SYSTEM BINDING PROTEIN MLAD-RELATED"/>
    <property type="match status" value="1"/>
</dbReference>
<protein>
    <submittedName>
        <fullName evidence="4">MCE family protein</fullName>
    </submittedName>
</protein>
<feature type="domain" description="Mce/MlaD" evidence="2">
    <location>
        <begin position="41"/>
        <end position="118"/>
    </location>
</feature>
<comment type="caution">
    <text evidence="4">The sequence shown here is derived from an EMBL/GenBank/DDBJ whole genome shotgun (WGS) entry which is preliminary data.</text>
</comment>
<dbReference type="RefSeq" id="WP_170196247.1">
    <property type="nucleotide sequence ID" value="NZ_JABBNB010000026.1"/>
</dbReference>
<sequence length="335" mass="35914">MSQRTRTLVSALKVAVVAVITVMLFVLVLNAMRNPVDAKTSDFSAEFTDASGLHVNGDVRMKGMRIGKVNAVELKQDDTGKPIAHVDFSMDKKFTLTDTTKLAIKYQSLTGVRYLDVAQDSTPGRPVSSIDAQHTTPSYDITLLFNGLQPVLSTMNTDQINEFSRNAIALLQGDGDGLGPMLDSAAKLADYATDRQKVISVLTANMARIADSMGGRSRNVLGFLEAANIPISNGMKVLNEFQKTATTGPALVEPIYRILAAMGFNEQFDIDTFLRNAYHSMSDALASFKLMPSALAGLTVSQNTGASKKCSKGKAQIPGDVKVLLGGSEVVLCAK</sequence>
<dbReference type="EMBL" id="JABBNB010000026">
    <property type="protein sequence ID" value="NMO03743.1"/>
    <property type="molecule type" value="Genomic_DNA"/>
</dbReference>
<dbReference type="GO" id="GO:0005576">
    <property type="term" value="C:extracellular region"/>
    <property type="evidence" value="ECO:0007669"/>
    <property type="project" value="TreeGrafter"/>
</dbReference>
<feature type="domain" description="Mammalian cell entry C-terminal" evidence="3">
    <location>
        <begin position="128"/>
        <end position="228"/>
    </location>
</feature>
<accession>A0A848L546</accession>
<evidence type="ECO:0000259" key="3">
    <source>
        <dbReference type="Pfam" id="PF11887"/>
    </source>
</evidence>
<dbReference type="Pfam" id="PF11887">
    <property type="entry name" value="Mce4_CUP1"/>
    <property type="match status" value="1"/>
</dbReference>
<dbReference type="AlphaFoldDB" id="A0A848L546"/>
<keyword evidence="1" id="KW-1133">Transmembrane helix</keyword>
<organism evidence="4 5">
    <name type="scientific">Gordonia asplenii</name>
    <dbReference type="NCBI Taxonomy" id="2725283"/>
    <lineage>
        <taxon>Bacteria</taxon>
        <taxon>Bacillati</taxon>
        <taxon>Actinomycetota</taxon>
        <taxon>Actinomycetes</taxon>
        <taxon>Mycobacteriales</taxon>
        <taxon>Gordoniaceae</taxon>
        <taxon>Gordonia</taxon>
    </lineage>
</organism>
<name>A0A848L546_9ACTN</name>
<evidence type="ECO:0000313" key="4">
    <source>
        <dbReference type="EMBL" id="NMO03743.1"/>
    </source>
</evidence>
<dbReference type="Pfam" id="PF02470">
    <property type="entry name" value="MlaD"/>
    <property type="match status" value="1"/>
</dbReference>